<dbReference type="GO" id="GO:0005840">
    <property type="term" value="C:ribosome"/>
    <property type="evidence" value="ECO:0007669"/>
    <property type="project" value="UniProtKB-KW"/>
</dbReference>
<evidence type="ECO:0000256" key="1">
    <source>
        <dbReference type="ARBA" id="ARBA00007102"/>
    </source>
</evidence>
<keyword evidence="3" id="KW-0687">Ribonucleoprotein</keyword>
<feature type="domain" description="Small ribosomal subunit protein uS10" evidence="4">
    <location>
        <begin position="66"/>
        <end position="165"/>
    </location>
</feature>
<keyword evidence="6" id="KW-1185">Reference proteome</keyword>
<sequence length="207" mass="22871">MAWGPSRLMSPSSNVLARAFSTSARAYKAQGKRATQIAQQSGADHVAAYVPALASPPLTHGVHVATLQLTSNNAKTFELDFFADFAMRAAHALQIPTGGIAMLPIRTTLWTVPRGPFVHKKSQENFWRRVHRRSIKVYDASDITVDRWLHFLRAHEMPGVASKAQLFRRYPLGIGQHMQTAAVAEVDTSAEAVRAMAEDILRMHASE</sequence>
<dbReference type="SUPFAM" id="SSF54999">
    <property type="entry name" value="Ribosomal protein S10"/>
    <property type="match status" value="1"/>
</dbReference>
<dbReference type="GO" id="GO:0006412">
    <property type="term" value="P:translation"/>
    <property type="evidence" value="ECO:0007669"/>
    <property type="project" value="InterPro"/>
</dbReference>
<dbReference type="GO" id="GO:1990904">
    <property type="term" value="C:ribonucleoprotein complex"/>
    <property type="evidence" value="ECO:0007669"/>
    <property type="project" value="UniProtKB-KW"/>
</dbReference>
<dbReference type="OMA" id="QENFWRR"/>
<accession>A8PXS2</accession>
<dbReference type="FunCoup" id="A8PXS2">
    <property type="interactions" value="117"/>
</dbReference>
<dbReference type="PANTHER" id="PTHR11700">
    <property type="entry name" value="30S RIBOSOMAL PROTEIN S10 FAMILY MEMBER"/>
    <property type="match status" value="1"/>
</dbReference>
<dbReference type="Pfam" id="PF00338">
    <property type="entry name" value="Ribosomal_S10"/>
    <property type="match status" value="1"/>
</dbReference>
<keyword evidence="2" id="KW-0689">Ribosomal protein</keyword>
<dbReference type="STRING" id="425265.A8PXS2"/>
<dbReference type="Proteomes" id="UP000008837">
    <property type="component" value="Unassembled WGS sequence"/>
</dbReference>
<dbReference type="SMART" id="SM01403">
    <property type="entry name" value="Ribosomal_S10"/>
    <property type="match status" value="1"/>
</dbReference>
<dbReference type="EMBL" id="AAYY01000004">
    <property type="protein sequence ID" value="EDP44116.1"/>
    <property type="molecule type" value="Genomic_DNA"/>
</dbReference>
<proteinExistence type="inferred from homology"/>
<protein>
    <recommendedName>
        <fullName evidence="4">Small ribosomal subunit protein uS10 domain-containing protein</fullName>
    </recommendedName>
</protein>
<dbReference type="InParanoid" id="A8PXS2"/>
<evidence type="ECO:0000313" key="5">
    <source>
        <dbReference type="EMBL" id="EDP44116.1"/>
    </source>
</evidence>
<dbReference type="OrthoDB" id="366214at2759"/>
<comment type="caution">
    <text evidence="5">The sequence shown here is derived from an EMBL/GenBank/DDBJ whole genome shotgun (WGS) entry which is preliminary data.</text>
</comment>
<dbReference type="GeneID" id="5855637"/>
<reference evidence="5 6" key="1">
    <citation type="journal article" date="2007" name="Proc. Natl. Acad. Sci. U.S.A.">
        <title>Dandruff-associated Malassezia genomes reveal convergent and divergent virulence traits shared with plant and human fungal pathogens.</title>
        <authorList>
            <person name="Xu J."/>
            <person name="Saunders C.W."/>
            <person name="Hu P."/>
            <person name="Grant R.A."/>
            <person name="Boekhout T."/>
            <person name="Kuramae E.E."/>
            <person name="Kronstad J.W."/>
            <person name="Deangelis Y.M."/>
            <person name="Reeder N.L."/>
            <person name="Johnstone K.R."/>
            <person name="Leland M."/>
            <person name="Fieno A.M."/>
            <person name="Begley W.M."/>
            <person name="Sun Y."/>
            <person name="Lacey M.P."/>
            <person name="Chaudhary T."/>
            <person name="Keough T."/>
            <person name="Chu L."/>
            <person name="Sears R."/>
            <person name="Yuan B."/>
            <person name="Dawson T.L.Jr."/>
        </authorList>
    </citation>
    <scope>NUCLEOTIDE SEQUENCE [LARGE SCALE GENOMIC DNA]</scope>
    <source>
        <strain evidence="6">ATCC MYA-4612 / CBS 7966</strain>
    </source>
</reference>
<dbReference type="KEGG" id="mgl:MGL_1513"/>
<dbReference type="InterPro" id="IPR036838">
    <property type="entry name" value="Ribosomal_uS10_dom_sf"/>
</dbReference>
<gene>
    <name evidence="5" type="ORF">MGL_1513</name>
</gene>
<organism evidence="5 6">
    <name type="scientific">Malassezia globosa (strain ATCC MYA-4612 / CBS 7966)</name>
    <name type="common">Dandruff-associated fungus</name>
    <dbReference type="NCBI Taxonomy" id="425265"/>
    <lineage>
        <taxon>Eukaryota</taxon>
        <taxon>Fungi</taxon>
        <taxon>Dikarya</taxon>
        <taxon>Basidiomycota</taxon>
        <taxon>Ustilaginomycotina</taxon>
        <taxon>Malasseziomycetes</taxon>
        <taxon>Malasseziales</taxon>
        <taxon>Malasseziaceae</taxon>
        <taxon>Malassezia</taxon>
    </lineage>
</organism>
<dbReference type="GO" id="GO:0003735">
    <property type="term" value="F:structural constituent of ribosome"/>
    <property type="evidence" value="ECO:0007669"/>
    <property type="project" value="InterPro"/>
</dbReference>
<dbReference type="VEuPathDB" id="FungiDB:MGL_1513"/>
<name>A8PXS2_MALGO</name>
<evidence type="ECO:0000256" key="3">
    <source>
        <dbReference type="ARBA" id="ARBA00023274"/>
    </source>
</evidence>
<dbReference type="AlphaFoldDB" id="A8PXS2"/>
<evidence type="ECO:0000313" key="6">
    <source>
        <dbReference type="Proteomes" id="UP000008837"/>
    </source>
</evidence>
<dbReference type="InterPro" id="IPR001848">
    <property type="entry name" value="Ribosomal_uS10"/>
</dbReference>
<comment type="similarity">
    <text evidence="1">Belongs to the universal ribosomal protein uS10 family.</text>
</comment>
<evidence type="ECO:0000256" key="2">
    <source>
        <dbReference type="ARBA" id="ARBA00022980"/>
    </source>
</evidence>
<dbReference type="RefSeq" id="XP_001731330.1">
    <property type="nucleotide sequence ID" value="XM_001731278.1"/>
</dbReference>
<evidence type="ECO:0000259" key="4">
    <source>
        <dbReference type="SMART" id="SM01403"/>
    </source>
</evidence>
<dbReference type="Gene3D" id="3.30.70.600">
    <property type="entry name" value="Ribosomal protein S10 domain"/>
    <property type="match status" value="1"/>
</dbReference>
<dbReference type="InterPro" id="IPR027486">
    <property type="entry name" value="Ribosomal_uS10_dom"/>
</dbReference>